<dbReference type="GO" id="GO:0003964">
    <property type="term" value="F:RNA-directed DNA polymerase activity"/>
    <property type="evidence" value="ECO:0007669"/>
    <property type="project" value="UniProtKB-KW"/>
</dbReference>
<dbReference type="InterPro" id="IPR000477">
    <property type="entry name" value="RT_dom"/>
</dbReference>
<dbReference type="CDD" id="cd01647">
    <property type="entry name" value="RT_LTR"/>
    <property type="match status" value="1"/>
</dbReference>
<dbReference type="EMBL" id="BKCJ010008543">
    <property type="protein sequence ID" value="GEU82756.1"/>
    <property type="molecule type" value="Genomic_DNA"/>
</dbReference>
<name>A0A6L2N953_TANCI</name>
<keyword evidence="2" id="KW-0808">Transferase</keyword>
<evidence type="ECO:0000313" key="2">
    <source>
        <dbReference type="EMBL" id="GEU82756.1"/>
    </source>
</evidence>
<dbReference type="Gene3D" id="3.10.10.10">
    <property type="entry name" value="HIV Type 1 Reverse Transcriptase, subunit A, domain 1"/>
    <property type="match status" value="1"/>
</dbReference>
<dbReference type="InterPro" id="IPR053134">
    <property type="entry name" value="RNA-dir_DNA_polymerase"/>
</dbReference>
<dbReference type="PANTHER" id="PTHR24559:SF427">
    <property type="entry name" value="RNA-DIRECTED DNA POLYMERASE"/>
    <property type="match status" value="1"/>
</dbReference>
<keyword evidence="2" id="KW-0695">RNA-directed DNA polymerase</keyword>
<feature type="non-terminal residue" evidence="2">
    <location>
        <position position="1"/>
    </location>
</feature>
<dbReference type="AlphaFoldDB" id="A0A6L2N953"/>
<gene>
    <name evidence="2" type="ORF">Tci_054734</name>
</gene>
<dbReference type="InterPro" id="IPR043502">
    <property type="entry name" value="DNA/RNA_pol_sf"/>
</dbReference>
<dbReference type="Pfam" id="PF08284">
    <property type="entry name" value="RVP_2"/>
    <property type="match status" value="1"/>
</dbReference>
<proteinExistence type="predicted"/>
<reference evidence="2" key="1">
    <citation type="journal article" date="2019" name="Sci. Rep.">
        <title>Draft genome of Tanacetum cinerariifolium, the natural source of mosquito coil.</title>
        <authorList>
            <person name="Yamashiro T."/>
            <person name="Shiraishi A."/>
            <person name="Satake H."/>
            <person name="Nakayama K."/>
        </authorList>
    </citation>
    <scope>NUCLEOTIDE SEQUENCE</scope>
</reference>
<dbReference type="SUPFAM" id="SSF56672">
    <property type="entry name" value="DNA/RNA polymerases"/>
    <property type="match status" value="1"/>
</dbReference>
<sequence length="252" mass="29025">GPVATTTQGAPELNPKVVTCYEYGRQGHYRSDYPKLKYKNHRNRSGNKPNKARGRACALRGGGASRDSNIVMGTFLLNNHHARMLFDSGADRSFVSTTFSVLLDIIPSTLDKDGSFWMCIDYRKLDKLTVKNRYLLSRIYDLFDQLQGSSVYSKIDLASSYHQLRVRDDDIPKMAFRTRYGHYEFQVTPFGLTNAPTIFVDLMIRVCKPYLDKFVIVFIDDILIYSKSKEVHEEHLKLMLELLKKRNYMPSS</sequence>
<dbReference type="PANTHER" id="PTHR24559">
    <property type="entry name" value="TRANSPOSON TY3-I GAG-POL POLYPROTEIN"/>
    <property type="match status" value="1"/>
</dbReference>
<feature type="domain" description="Reverse transcriptase" evidence="1">
    <location>
        <begin position="113"/>
        <end position="247"/>
    </location>
</feature>
<dbReference type="Gene3D" id="3.30.70.270">
    <property type="match status" value="1"/>
</dbReference>
<protein>
    <submittedName>
        <fullName evidence="2">Putative reverse transcriptase domain-containing protein</fullName>
    </submittedName>
</protein>
<keyword evidence="2" id="KW-0548">Nucleotidyltransferase</keyword>
<organism evidence="2">
    <name type="scientific">Tanacetum cinerariifolium</name>
    <name type="common">Dalmatian daisy</name>
    <name type="synonym">Chrysanthemum cinerariifolium</name>
    <dbReference type="NCBI Taxonomy" id="118510"/>
    <lineage>
        <taxon>Eukaryota</taxon>
        <taxon>Viridiplantae</taxon>
        <taxon>Streptophyta</taxon>
        <taxon>Embryophyta</taxon>
        <taxon>Tracheophyta</taxon>
        <taxon>Spermatophyta</taxon>
        <taxon>Magnoliopsida</taxon>
        <taxon>eudicotyledons</taxon>
        <taxon>Gunneridae</taxon>
        <taxon>Pentapetalae</taxon>
        <taxon>asterids</taxon>
        <taxon>campanulids</taxon>
        <taxon>Asterales</taxon>
        <taxon>Asteraceae</taxon>
        <taxon>Asteroideae</taxon>
        <taxon>Anthemideae</taxon>
        <taxon>Anthemidinae</taxon>
        <taxon>Tanacetum</taxon>
    </lineage>
</organism>
<evidence type="ECO:0000259" key="1">
    <source>
        <dbReference type="Pfam" id="PF00078"/>
    </source>
</evidence>
<accession>A0A6L2N953</accession>
<comment type="caution">
    <text evidence="2">The sequence shown here is derived from an EMBL/GenBank/DDBJ whole genome shotgun (WGS) entry which is preliminary data.</text>
</comment>
<dbReference type="Pfam" id="PF00078">
    <property type="entry name" value="RVT_1"/>
    <property type="match status" value="1"/>
</dbReference>
<dbReference type="InterPro" id="IPR043128">
    <property type="entry name" value="Rev_trsase/Diguanyl_cyclase"/>
</dbReference>